<evidence type="ECO:0000259" key="2">
    <source>
        <dbReference type="Pfam" id="PF02517"/>
    </source>
</evidence>
<organism evidence="3 4">
    <name type="scientific">Nocardia rhamnosiphila</name>
    <dbReference type="NCBI Taxonomy" id="426716"/>
    <lineage>
        <taxon>Bacteria</taxon>
        <taxon>Bacillati</taxon>
        <taxon>Actinomycetota</taxon>
        <taxon>Actinomycetes</taxon>
        <taxon>Mycobacteriales</taxon>
        <taxon>Nocardiaceae</taxon>
        <taxon>Nocardia</taxon>
    </lineage>
</organism>
<feature type="transmembrane region" description="Helical" evidence="1">
    <location>
        <begin position="227"/>
        <end position="249"/>
    </location>
</feature>
<accession>A0ABV2WSC3</accession>
<dbReference type="PANTHER" id="PTHR35797:SF1">
    <property type="entry name" value="PROTEASE"/>
    <property type="match status" value="1"/>
</dbReference>
<comment type="caution">
    <text evidence="3">The sequence shown here is derived from an EMBL/GenBank/DDBJ whole genome shotgun (WGS) entry which is preliminary data.</text>
</comment>
<feature type="transmembrane region" description="Helical" evidence="1">
    <location>
        <begin position="93"/>
        <end position="117"/>
    </location>
</feature>
<dbReference type="Pfam" id="PF02517">
    <property type="entry name" value="Rce1-like"/>
    <property type="match status" value="1"/>
</dbReference>
<feature type="domain" description="CAAX prenyl protease 2/Lysostaphin resistance protein A-like" evidence="2">
    <location>
        <begin position="137"/>
        <end position="240"/>
    </location>
</feature>
<feature type="transmembrane region" description="Helical" evidence="1">
    <location>
        <begin position="160"/>
        <end position="180"/>
    </location>
</feature>
<dbReference type="InterPro" id="IPR003675">
    <property type="entry name" value="Rce1/LyrA-like_dom"/>
</dbReference>
<feature type="transmembrane region" description="Helical" evidence="1">
    <location>
        <begin position="255"/>
        <end position="276"/>
    </location>
</feature>
<dbReference type="Proteomes" id="UP001550628">
    <property type="component" value="Unassembled WGS sequence"/>
</dbReference>
<keyword evidence="4" id="KW-1185">Reference proteome</keyword>
<dbReference type="PANTHER" id="PTHR35797">
    <property type="entry name" value="PROTEASE-RELATED"/>
    <property type="match status" value="1"/>
</dbReference>
<sequence>MTTALTDREPLGSGTPTRRKGILWFLILAFAGAWIPWGIAGAVGYSLDNPVVQLLTGAFVPALAAVCTRRWITREGFADAGLRLRLTRQWRSYLIAALLPIGVLALALGLALVLGIWRPEAGDFDSGHVLFLALAPIIPVVAAPIFFGEEFGWTTYLRDRLVPGRPVLTTFATGAIWGVWHWPLPWVGYLGAGGSAADAFVAMLLWLPLSIELEFVIGWLWTRSGSVWPPALLHGGSNLVLALGLELFAGTADPSGAATTLLMCAAYSPVVAWIVVATKRGDSRRAQPATTAGVEQ</sequence>
<keyword evidence="3" id="KW-0378">Hydrolase</keyword>
<feature type="transmembrane region" description="Helical" evidence="1">
    <location>
        <begin position="129"/>
        <end position="148"/>
    </location>
</feature>
<dbReference type="EC" id="3.4.-.-" evidence="3"/>
<dbReference type="EMBL" id="JBEYBF010000012">
    <property type="protein sequence ID" value="MEU1953790.1"/>
    <property type="molecule type" value="Genomic_DNA"/>
</dbReference>
<dbReference type="RefSeq" id="WP_030521863.1">
    <property type="nucleotide sequence ID" value="NZ_JBEYBD010000035.1"/>
</dbReference>
<dbReference type="InterPro" id="IPR042150">
    <property type="entry name" value="MmRce1-like"/>
</dbReference>
<evidence type="ECO:0000313" key="3">
    <source>
        <dbReference type="EMBL" id="MEU1953790.1"/>
    </source>
</evidence>
<feature type="transmembrane region" description="Helical" evidence="1">
    <location>
        <begin position="51"/>
        <end position="72"/>
    </location>
</feature>
<keyword evidence="1" id="KW-0472">Membrane</keyword>
<name>A0ABV2WSC3_9NOCA</name>
<protein>
    <submittedName>
        <fullName evidence="3">CPBP family intramembrane glutamic endopeptidase</fullName>
        <ecNumber evidence="3">3.4.-.-</ecNumber>
    </submittedName>
</protein>
<reference evidence="3 4" key="1">
    <citation type="submission" date="2024-06" db="EMBL/GenBank/DDBJ databases">
        <title>The Natural Products Discovery Center: Release of the First 8490 Sequenced Strains for Exploring Actinobacteria Biosynthetic Diversity.</title>
        <authorList>
            <person name="Kalkreuter E."/>
            <person name="Kautsar S.A."/>
            <person name="Yang D."/>
            <person name="Bader C.D."/>
            <person name="Teijaro C.N."/>
            <person name="Fluegel L."/>
            <person name="Davis C.M."/>
            <person name="Simpson J.R."/>
            <person name="Lauterbach L."/>
            <person name="Steele A.D."/>
            <person name="Gui C."/>
            <person name="Meng S."/>
            <person name="Li G."/>
            <person name="Viehrig K."/>
            <person name="Ye F."/>
            <person name="Su P."/>
            <person name="Kiefer A.F."/>
            <person name="Nichols A."/>
            <person name="Cepeda A.J."/>
            <person name="Yan W."/>
            <person name="Fan B."/>
            <person name="Jiang Y."/>
            <person name="Adhikari A."/>
            <person name="Zheng C.-J."/>
            <person name="Schuster L."/>
            <person name="Cowan T.M."/>
            <person name="Smanski M.J."/>
            <person name="Chevrette M.G."/>
            <person name="De Carvalho L.P.S."/>
            <person name="Shen B."/>
        </authorList>
    </citation>
    <scope>NUCLEOTIDE SEQUENCE [LARGE SCALE GENOMIC DNA]</scope>
    <source>
        <strain evidence="3 4">NPDC019708</strain>
    </source>
</reference>
<gene>
    <name evidence="3" type="ORF">ABZ510_18250</name>
</gene>
<proteinExistence type="predicted"/>
<evidence type="ECO:0000256" key="1">
    <source>
        <dbReference type="SAM" id="Phobius"/>
    </source>
</evidence>
<keyword evidence="1" id="KW-1133">Transmembrane helix</keyword>
<dbReference type="GeneID" id="96243312"/>
<feature type="transmembrane region" description="Helical" evidence="1">
    <location>
        <begin position="21"/>
        <end position="45"/>
    </location>
</feature>
<dbReference type="GO" id="GO:0016787">
    <property type="term" value="F:hydrolase activity"/>
    <property type="evidence" value="ECO:0007669"/>
    <property type="project" value="UniProtKB-KW"/>
</dbReference>
<keyword evidence="1" id="KW-0812">Transmembrane</keyword>
<evidence type="ECO:0000313" key="4">
    <source>
        <dbReference type="Proteomes" id="UP001550628"/>
    </source>
</evidence>